<accession>A0AAE3GVQ0</accession>
<keyword evidence="2" id="KW-1185">Reference proteome</keyword>
<gene>
    <name evidence="1" type="ORF">NJ959_21120</name>
</gene>
<reference evidence="1" key="1">
    <citation type="submission" date="2022-06" db="EMBL/GenBank/DDBJ databases">
        <title>New cyanobacteria of genus Symplocastrum in benthos of Lake Baikal.</title>
        <authorList>
            <person name="Sorokovikova E."/>
            <person name="Tikhonova I."/>
            <person name="Krasnopeev A."/>
            <person name="Evseev P."/>
            <person name="Gladkikh A."/>
            <person name="Belykh O."/>
        </authorList>
    </citation>
    <scope>NUCLEOTIDE SEQUENCE</scope>
    <source>
        <strain evidence="1">BBK-W-15</strain>
    </source>
</reference>
<dbReference type="AlphaFoldDB" id="A0AAE3GVQ0"/>
<organism evidence="1 2">
    <name type="scientific">Limnofasciculus baicalensis BBK-W-15</name>
    <dbReference type="NCBI Taxonomy" id="2699891"/>
    <lineage>
        <taxon>Bacteria</taxon>
        <taxon>Bacillati</taxon>
        <taxon>Cyanobacteriota</taxon>
        <taxon>Cyanophyceae</taxon>
        <taxon>Coleofasciculales</taxon>
        <taxon>Coleofasciculaceae</taxon>
        <taxon>Limnofasciculus</taxon>
        <taxon>Limnofasciculus baicalensis</taxon>
    </lineage>
</organism>
<dbReference type="Proteomes" id="UP001204953">
    <property type="component" value="Unassembled WGS sequence"/>
</dbReference>
<evidence type="ECO:0000313" key="1">
    <source>
        <dbReference type="EMBL" id="MCP2730932.1"/>
    </source>
</evidence>
<comment type="caution">
    <text evidence="1">The sequence shown here is derived from an EMBL/GenBank/DDBJ whole genome shotgun (WGS) entry which is preliminary data.</text>
</comment>
<proteinExistence type="predicted"/>
<protein>
    <submittedName>
        <fullName evidence="1">Uncharacterized protein</fullName>
    </submittedName>
</protein>
<dbReference type="RefSeq" id="WP_254013680.1">
    <property type="nucleotide sequence ID" value="NZ_JAMZMM010000258.1"/>
</dbReference>
<name>A0AAE3GVQ0_9CYAN</name>
<evidence type="ECO:0000313" key="2">
    <source>
        <dbReference type="Proteomes" id="UP001204953"/>
    </source>
</evidence>
<dbReference type="EMBL" id="JAMZMM010000258">
    <property type="protein sequence ID" value="MCP2730932.1"/>
    <property type="molecule type" value="Genomic_DNA"/>
</dbReference>
<sequence length="173" mass="20330">MSLIRDLATSVFSYMYACRLKKQHLYKSRKDQIRNNVVDFEIAENVGLEVYWKTLKVAEGPSLIFHALGYEILRFDTNIGEQAHCHIQLIECQPKCKERLFLPEKTVEEQIERAIFELEKNLDYWLQRHPDRQVRLLKIDQTKLKIATEKAREKMLEYAQKIKVGSASTETVG</sequence>